<name>A0A8H3LI03_9GLOM</name>
<proteinExistence type="predicted"/>
<protein>
    <submittedName>
        <fullName evidence="1">Uncharacterized protein</fullName>
    </submittedName>
</protein>
<dbReference type="AlphaFoldDB" id="A0A8H3LI03"/>
<dbReference type="OrthoDB" id="2365951at2759"/>
<comment type="caution">
    <text evidence="1">The sequence shown here is derived from an EMBL/GenBank/DDBJ whole genome shotgun (WGS) entry which is preliminary data.</text>
</comment>
<accession>A0A8H3LI03</accession>
<sequence>MQIKDPNEKYKQINDHAQKKVKSWLEGFVKENIVVNGITSEMMKSCGVIYKRAYREAVKKTQEILYQKIGSSYKIFHGEWLSYKIFMVSNSVKIIWEKFMKCIRKLTKDKNLLVDNEMKEKICSDFARYPSELEKYIGEKIGPVSSMQKNEIIADLPALPHISEIEALDDITNLWYFHLEGVVEPEVLKQST</sequence>
<dbReference type="EMBL" id="BLAL01000156">
    <property type="protein sequence ID" value="GES85754.1"/>
    <property type="molecule type" value="Genomic_DNA"/>
</dbReference>
<organism evidence="1 2">
    <name type="scientific">Rhizophagus clarus</name>
    <dbReference type="NCBI Taxonomy" id="94130"/>
    <lineage>
        <taxon>Eukaryota</taxon>
        <taxon>Fungi</taxon>
        <taxon>Fungi incertae sedis</taxon>
        <taxon>Mucoromycota</taxon>
        <taxon>Glomeromycotina</taxon>
        <taxon>Glomeromycetes</taxon>
        <taxon>Glomerales</taxon>
        <taxon>Glomeraceae</taxon>
        <taxon>Rhizophagus</taxon>
    </lineage>
</organism>
<evidence type="ECO:0000313" key="2">
    <source>
        <dbReference type="Proteomes" id="UP000615446"/>
    </source>
</evidence>
<reference evidence="1" key="1">
    <citation type="submission" date="2019-10" db="EMBL/GenBank/DDBJ databases">
        <title>Conservation and host-specific expression of non-tandemly repeated heterogenous ribosome RNA gene in arbuscular mycorrhizal fungi.</title>
        <authorList>
            <person name="Maeda T."/>
            <person name="Kobayashi Y."/>
            <person name="Nakagawa T."/>
            <person name="Ezawa T."/>
            <person name="Yamaguchi K."/>
            <person name="Bino T."/>
            <person name="Nishimoto Y."/>
            <person name="Shigenobu S."/>
            <person name="Kawaguchi M."/>
        </authorList>
    </citation>
    <scope>NUCLEOTIDE SEQUENCE</scope>
    <source>
        <strain evidence="1">HR1</strain>
    </source>
</reference>
<dbReference type="Proteomes" id="UP000615446">
    <property type="component" value="Unassembled WGS sequence"/>
</dbReference>
<gene>
    <name evidence="1" type="ORF">RCL2_001285700</name>
</gene>
<evidence type="ECO:0000313" key="1">
    <source>
        <dbReference type="EMBL" id="GES85754.1"/>
    </source>
</evidence>